<gene>
    <name evidence="2" type="ORF">HaLaN_12944</name>
</gene>
<accession>A0A699ZC84</accession>
<feature type="compositionally biased region" description="Polar residues" evidence="1">
    <location>
        <begin position="89"/>
        <end position="98"/>
    </location>
</feature>
<name>A0A699ZC84_HAELA</name>
<feature type="region of interest" description="Disordered" evidence="1">
    <location>
        <begin position="1"/>
        <end position="46"/>
    </location>
</feature>
<feature type="region of interest" description="Disordered" evidence="1">
    <location>
        <begin position="76"/>
        <end position="101"/>
    </location>
</feature>
<reference evidence="2 3" key="1">
    <citation type="submission" date="2020-02" db="EMBL/GenBank/DDBJ databases">
        <title>Draft genome sequence of Haematococcus lacustris strain NIES-144.</title>
        <authorList>
            <person name="Morimoto D."/>
            <person name="Nakagawa S."/>
            <person name="Yoshida T."/>
            <person name="Sawayama S."/>
        </authorList>
    </citation>
    <scope>NUCLEOTIDE SEQUENCE [LARGE SCALE GENOMIC DNA]</scope>
    <source>
        <strain evidence="2 3">NIES-144</strain>
    </source>
</reference>
<keyword evidence="3" id="KW-1185">Reference proteome</keyword>
<sequence>MPRPVPEDPDSDIEDRDEALQPDLTEAERKRKASGEARAARDRDNTYHGRMCKLAHLIDHLPQELWDPSKRKKCSHEWRPAASGGANGGDSQLQQYNPRKQDTKPLTKVMCVACK</sequence>
<dbReference type="EMBL" id="BLLF01001008">
    <property type="protein sequence ID" value="GFH16514.1"/>
    <property type="molecule type" value="Genomic_DNA"/>
</dbReference>
<proteinExistence type="predicted"/>
<feature type="compositionally biased region" description="Basic and acidic residues" evidence="1">
    <location>
        <begin position="26"/>
        <end position="46"/>
    </location>
</feature>
<organism evidence="2 3">
    <name type="scientific">Haematococcus lacustris</name>
    <name type="common">Green alga</name>
    <name type="synonym">Haematococcus pluvialis</name>
    <dbReference type="NCBI Taxonomy" id="44745"/>
    <lineage>
        <taxon>Eukaryota</taxon>
        <taxon>Viridiplantae</taxon>
        <taxon>Chlorophyta</taxon>
        <taxon>core chlorophytes</taxon>
        <taxon>Chlorophyceae</taxon>
        <taxon>CS clade</taxon>
        <taxon>Chlamydomonadales</taxon>
        <taxon>Haematococcaceae</taxon>
        <taxon>Haematococcus</taxon>
    </lineage>
</organism>
<dbReference type="AlphaFoldDB" id="A0A699ZC84"/>
<evidence type="ECO:0000313" key="2">
    <source>
        <dbReference type="EMBL" id="GFH16514.1"/>
    </source>
</evidence>
<feature type="compositionally biased region" description="Acidic residues" evidence="1">
    <location>
        <begin position="7"/>
        <end position="17"/>
    </location>
</feature>
<evidence type="ECO:0000256" key="1">
    <source>
        <dbReference type="SAM" id="MobiDB-lite"/>
    </source>
</evidence>
<protein>
    <submittedName>
        <fullName evidence="2">Uncharacterized protein</fullName>
    </submittedName>
</protein>
<evidence type="ECO:0000313" key="3">
    <source>
        <dbReference type="Proteomes" id="UP000485058"/>
    </source>
</evidence>
<dbReference type="Proteomes" id="UP000485058">
    <property type="component" value="Unassembled WGS sequence"/>
</dbReference>
<comment type="caution">
    <text evidence="2">The sequence shown here is derived from an EMBL/GenBank/DDBJ whole genome shotgun (WGS) entry which is preliminary data.</text>
</comment>